<keyword evidence="4" id="KW-0645">Protease</keyword>
<dbReference type="Pfam" id="PF02517">
    <property type="entry name" value="Rce1-like"/>
    <property type="match status" value="1"/>
</dbReference>
<feature type="transmembrane region" description="Helical" evidence="2">
    <location>
        <begin position="278"/>
        <end position="299"/>
    </location>
</feature>
<evidence type="ECO:0000313" key="5">
    <source>
        <dbReference type="Proteomes" id="UP000317238"/>
    </source>
</evidence>
<keyword evidence="2" id="KW-1133">Transmembrane helix</keyword>
<feature type="transmembrane region" description="Helical" evidence="2">
    <location>
        <begin position="311"/>
        <end position="335"/>
    </location>
</feature>
<dbReference type="InterPro" id="IPR052710">
    <property type="entry name" value="CAAX_protease"/>
</dbReference>
<feature type="transmembrane region" description="Helical" evidence="2">
    <location>
        <begin position="186"/>
        <end position="206"/>
    </location>
</feature>
<organism evidence="4 5">
    <name type="scientific">Crateriforma conspicua</name>
    <dbReference type="NCBI Taxonomy" id="2527996"/>
    <lineage>
        <taxon>Bacteria</taxon>
        <taxon>Pseudomonadati</taxon>
        <taxon>Planctomycetota</taxon>
        <taxon>Planctomycetia</taxon>
        <taxon>Planctomycetales</taxon>
        <taxon>Planctomycetaceae</taxon>
        <taxon>Crateriforma</taxon>
    </lineage>
</organism>
<dbReference type="PANTHER" id="PTHR36435:SF1">
    <property type="entry name" value="CAAX AMINO TERMINAL PROTEASE FAMILY PROTEIN"/>
    <property type="match status" value="1"/>
</dbReference>
<feature type="domain" description="CAAX prenyl protease 2/Lysostaphin resistance protein A-like" evidence="3">
    <location>
        <begin position="187"/>
        <end position="289"/>
    </location>
</feature>
<feature type="region of interest" description="Disordered" evidence="1">
    <location>
        <begin position="1"/>
        <end position="37"/>
    </location>
</feature>
<keyword evidence="4" id="KW-0378">Hydrolase</keyword>
<proteinExistence type="predicted"/>
<keyword evidence="5" id="KW-1185">Reference proteome</keyword>
<feature type="compositionally biased region" description="Pro residues" evidence="1">
    <location>
        <begin position="9"/>
        <end position="19"/>
    </location>
</feature>
<dbReference type="OrthoDB" id="2035856at2"/>
<evidence type="ECO:0000259" key="3">
    <source>
        <dbReference type="Pfam" id="PF02517"/>
    </source>
</evidence>
<comment type="caution">
    <text evidence="4">The sequence shown here is derived from an EMBL/GenBank/DDBJ whole genome shotgun (WGS) entry which is preliminary data.</text>
</comment>
<name>A0A5C5Y8R5_9PLAN</name>
<dbReference type="GO" id="GO:0004175">
    <property type="term" value="F:endopeptidase activity"/>
    <property type="evidence" value="ECO:0007669"/>
    <property type="project" value="UniProtKB-ARBA"/>
</dbReference>
<evidence type="ECO:0000313" key="4">
    <source>
        <dbReference type="EMBL" id="TWT69752.1"/>
    </source>
</evidence>
<sequence length="344" mass="36813">MDSHQSPSSPTPFAPPSPSPSDKVSGTDMVDPTESESSAIVARPRRIWPVFLVIAASLGTYMVASAAAFLLAIFVVTGQLSLDQLRDPDTAISITESRLGFPIVVVLPQFALIAPCIIAAWLSPVGFANRLGLRRGNWPYWAWVSAMLATPLVGMTSGLVGGLFFEESDHLKELTRIFRQHGTDGFLIPLALMIGATPAICEELLFRGYVQTRLTDSLGRWFGGRITFPVGRAIGALLGLIIASLVFAAFHMDPVHVVTVFPIGLFLGWVAYQSGSIYPAMLGHFANNTLSVVITVLAPEEMPDTLALPSVMFAFAIFSAGMLGLAGSVLASLLFSQGPDHELI</sequence>
<feature type="transmembrane region" description="Helical" evidence="2">
    <location>
        <begin position="255"/>
        <end position="272"/>
    </location>
</feature>
<evidence type="ECO:0000256" key="2">
    <source>
        <dbReference type="SAM" id="Phobius"/>
    </source>
</evidence>
<keyword evidence="2" id="KW-0812">Transmembrane</keyword>
<protein>
    <submittedName>
        <fullName evidence="4">CAAX amino terminal protease self-immunity</fullName>
    </submittedName>
</protein>
<dbReference type="GO" id="GO:0080120">
    <property type="term" value="P:CAAX-box protein maturation"/>
    <property type="evidence" value="ECO:0007669"/>
    <property type="project" value="UniProtKB-ARBA"/>
</dbReference>
<reference evidence="4 5" key="1">
    <citation type="submission" date="2019-02" db="EMBL/GenBank/DDBJ databases">
        <title>Deep-cultivation of Planctomycetes and their phenomic and genomic characterization uncovers novel biology.</title>
        <authorList>
            <person name="Wiegand S."/>
            <person name="Jogler M."/>
            <person name="Boedeker C."/>
            <person name="Pinto D."/>
            <person name="Vollmers J."/>
            <person name="Rivas-Marin E."/>
            <person name="Kohn T."/>
            <person name="Peeters S.H."/>
            <person name="Heuer A."/>
            <person name="Rast P."/>
            <person name="Oberbeckmann S."/>
            <person name="Bunk B."/>
            <person name="Jeske O."/>
            <person name="Meyerdierks A."/>
            <person name="Storesund J.E."/>
            <person name="Kallscheuer N."/>
            <person name="Luecker S."/>
            <person name="Lage O.M."/>
            <person name="Pohl T."/>
            <person name="Merkel B.J."/>
            <person name="Hornburger P."/>
            <person name="Mueller R.-W."/>
            <person name="Bruemmer F."/>
            <person name="Labrenz M."/>
            <person name="Spormann A.M."/>
            <person name="Op Den Camp H."/>
            <person name="Overmann J."/>
            <person name="Amann R."/>
            <person name="Jetten M.S.M."/>
            <person name="Mascher T."/>
            <person name="Medema M.H."/>
            <person name="Devos D.P."/>
            <person name="Kaster A.-K."/>
            <person name="Ovreas L."/>
            <person name="Rohde M."/>
            <person name="Galperin M.Y."/>
            <person name="Jogler C."/>
        </authorList>
    </citation>
    <scope>NUCLEOTIDE SEQUENCE [LARGE SCALE GENOMIC DNA]</scope>
    <source>
        <strain evidence="4 5">Pan14r</strain>
    </source>
</reference>
<feature type="transmembrane region" description="Helical" evidence="2">
    <location>
        <begin position="47"/>
        <end position="78"/>
    </location>
</feature>
<dbReference type="InterPro" id="IPR003675">
    <property type="entry name" value="Rce1/LyrA-like_dom"/>
</dbReference>
<gene>
    <name evidence="4" type="ORF">Pan14r_20440</name>
</gene>
<feature type="transmembrane region" description="Helical" evidence="2">
    <location>
        <begin position="99"/>
        <end position="122"/>
    </location>
</feature>
<dbReference type="Proteomes" id="UP000317238">
    <property type="component" value="Unassembled WGS sequence"/>
</dbReference>
<dbReference type="AlphaFoldDB" id="A0A5C5Y8R5"/>
<dbReference type="EMBL" id="SJPL01000001">
    <property type="protein sequence ID" value="TWT69752.1"/>
    <property type="molecule type" value="Genomic_DNA"/>
</dbReference>
<accession>A0A5C5Y8R5</accession>
<evidence type="ECO:0000256" key="1">
    <source>
        <dbReference type="SAM" id="MobiDB-lite"/>
    </source>
</evidence>
<dbReference type="PANTHER" id="PTHR36435">
    <property type="entry name" value="SLR1288 PROTEIN"/>
    <property type="match status" value="1"/>
</dbReference>
<feature type="transmembrane region" description="Helical" evidence="2">
    <location>
        <begin position="226"/>
        <end position="248"/>
    </location>
</feature>
<keyword evidence="2" id="KW-0472">Membrane</keyword>
<feature type="transmembrane region" description="Helical" evidence="2">
    <location>
        <begin position="142"/>
        <end position="165"/>
    </location>
</feature>
<dbReference type="GO" id="GO:0006508">
    <property type="term" value="P:proteolysis"/>
    <property type="evidence" value="ECO:0007669"/>
    <property type="project" value="UniProtKB-KW"/>
</dbReference>
<dbReference type="RefSeq" id="WP_146439024.1">
    <property type="nucleotide sequence ID" value="NZ_SJPL01000001.1"/>
</dbReference>